<sequence>MSLLRPIAAAATAAALLTACDTGPAVPPSTEEPGSGEEDARIEAVPPPEDIPRAWWEGGSGGERVPGERVYSSWFVDGELREAAADGVADDVEAPAADRVEIELATPVAPIRVDLFLYDTLGADGTPTGVVAEYTCAPATADPDDGRPPAAGPGPDGSKEGDRERGKGTGSDCSYRSGDSVAVSADLPPETRVVIVNAGWYVPSEEREAGGDPSPEVSASWAFVVEEG</sequence>
<gene>
    <name evidence="3" type="ORF">HNR23_000481</name>
</gene>
<feature type="signal peptide" evidence="2">
    <location>
        <begin position="1"/>
        <end position="19"/>
    </location>
</feature>
<feature type="region of interest" description="Disordered" evidence="1">
    <location>
        <begin position="138"/>
        <end position="188"/>
    </location>
</feature>
<feature type="chain" id="PRO_5039655288" description="Lipoprotein" evidence="2">
    <location>
        <begin position="20"/>
        <end position="228"/>
    </location>
</feature>
<comment type="caution">
    <text evidence="3">The sequence shown here is derived from an EMBL/GenBank/DDBJ whole genome shotgun (WGS) entry which is preliminary data.</text>
</comment>
<accession>A0A7X0D465</accession>
<protein>
    <recommendedName>
        <fullName evidence="5">Lipoprotein</fullName>
    </recommendedName>
</protein>
<evidence type="ECO:0000313" key="4">
    <source>
        <dbReference type="Proteomes" id="UP000546642"/>
    </source>
</evidence>
<evidence type="ECO:0000313" key="3">
    <source>
        <dbReference type="EMBL" id="MBB6170421.1"/>
    </source>
</evidence>
<evidence type="ECO:0000256" key="2">
    <source>
        <dbReference type="SAM" id="SignalP"/>
    </source>
</evidence>
<dbReference type="AlphaFoldDB" id="A0A7X0D465"/>
<evidence type="ECO:0000256" key="1">
    <source>
        <dbReference type="SAM" id="MobiDB-lite"/>
    </source>
</evidence>
<organism evidence="3 4">
    <name type="scientific">Nocardiopsis mwathae</name>
    <dbReference type="NCBI Taxonomy" id="1472723"/>
    <lineage>
        <taxon>Bacteria</taxon>
        <taxon>Bacillati</taxon>
        <taxon>Actinomycetota</taxon>
        <taxon>Actinomycetes</taxon>
        <taxon>Streptosporangiales</taxon>
        <taxon>Nocardiopsidaceae</taxon>
        <taxon>Nocardiopsis</taxon>
    </lineage>
</organism>
<keyword evidence="2" id="KW-0732">Signal</keyword>
<evidence type="ECO:0008006" key="5">
    <source>
        <dbReference type="Google" id="ProtNLM"/>
    </source>
</evidence>
<feature type="region of interest" description="Disordered" evidence="1">
    <location>
        <begin position="205"/>
        <end position="228"/>
    </location>
</feature>
<dbReference type="Proteomes" id="UP000546642">
    <property type="component" value="Unassembled WGS sequence"/>
</dbReference>
<keyword evidence="4" id="KW-1185">Reference proteome</keyword>
<reference evidence="3 4" key="1">
    <citation type="submission" date="2020-08" db="EMBL/GenBank/DDBJ databases">
        <title>Sequencing the genomes of 1000 actinobacteria strains.</title>
        <authorList>
            <person name="Klenk H.-P."/>
        </authorList>
    </citation>
    <scope>NUCLEOTIDE SEQUENCE [LARGE SCALE GENOMIC DNA]</scope>
    <source>
        <strain evidence="3 4">DSM 46659</strain>
    </source>
</reference>
<name>A0A7X0D465_9ACTN</name>
<feature type="compositionally biased region" description="Basic and acidic residues" evidence="1">
    <location>
        <begin position="157"/>
        <end position="167"/>
    </location>
</feature>
<proteinExistence type="predicted"/>
<feature type="region of interest" description="Disordered" evidence="1">
    <location>
        <begin position="21"/>
        <end position="60"/>
    </location>
</feature>
<dbReference type="EMBL" id="JACHDS010000001">
    <property type="protein sequence ID" value="MBB6170421.1"/>
    <property type="molecule type" value="Genomic_DNA"/>
</dbReference>
<dbReference type="RefSeq" id="WP_184073064.1">
    <property type="nucleotide sequence ID" value="NZ_JACHDS010000001.1"/>
</dbReference>
<dbReference type="PROSITE" id="PS51257">
    <property type="entry name" value="PROKAR_LIPOPROTEIN"/>
    <property type="match status" value="1"/>
</dbReference>